<sequence length="108" mass="11955">MREGCVKESTAVAVLRAWSDQPYLLRIARTALLPCFRVHRNGGEGAACLVVAEEEEEEEEEEEKLETKFCIEPNRGDGDSGIVWGRIGCCAALKDGAKHPPLRRACVR</sequence>
<evidence type="ECO:0000313" key="1">
    <source>
        <dbReference type="EMBL" id="GLC52055.1"/>
    </source>
</evidence>
<keyword evidence="2" id="KW-1185">Reference proteome</keyword>
<evidence type="ECO:0000313" key="2">
    <source>
        <dbReference type="Proteomes" id="UP001165080"/>
    </source>
</evidence>
<reference evidence="1 2" key="1">
    <citation type="journal article" date="2023" name="Commun. Biol.">
        <title>Reorganization of the ancestral sex-determining regions during the evolution of trioecy in Pleodorina starrii.</title>
        <authorList>
            <person name="Takahashi K."/>
            <person name="Suzuki S."/>
            <person name="Kawai-Toyooka H."/>
            <person name="Yamamoto K."/>
            <person name="Hamaji T."/>
            <person name="Ootsuki R."/>
            <person name="Yamaguchi H."/>
            <person name="Kawachi M."/>
            <person name="Higashiyama T."/>
            <person name="Nozaki H."/>
        </authorList>
    </citation>
    <scope>NUCLEOTIDE SEQUENCE [LARGE SCALE GENOMIC DNA]</scope>
    <source>
        <strain evidence="1 2">NIES-4479</strain>
    </source>
</reference>
<organism evidence="1 2">
    <name type="scientific">Pleodorina starrii</name>
    <dbReference type="NCBI Taxonomy" id="330485"/>
    <lineage>
        <taxon>Eukaryota</taxon>
        <taxon>Viridiplantae</taxon>
        <taxon>Chlorophyta</taxon>
        <taxon>core chlorophytes</taxon>
        <taxon>Chlorophyceae</taxon>
        <taxon>CS clade</taxon>
        <taxon>Chlamydomonadales</taxon>
        <taxon>Volvocaceae</taxon>
        <taxon>Pleodorina</taxon>
    </lineage>
</organism>
<proteinExistence type="predicted"/>
<dbReference type="EMBL" id="BRXU01000005">
    <property type="protein sequence ID" value="GLC52055.1"/>
    <property type="molecule type" value="Genomic_DNA"/>
</dbReference>
<comment type="caution">
    <text evidence="1">The sequence shown here is derived from an EMBL/GenBank/DDBJ whole genome shotgun (WGS) entry which is preliminary data.</text>
</comment>
<dbReference type="AlphaFoldDB" id="A0A9W6BHS9"/>
<dbReference type="Proteomes" id="UP001165080">
    <property type="component" value="Unassembled WGS sequence"/>
</dbReference>
<accession>A0A9W6BHS9</accession>
<gene>
    <name evidence="1" type="primary">PLESTB000970</name>
    <name evidence="1" type="ORF">PLESTB_000577500</name>
</gene>
<protein>
    <submittedName>
        <fullName evidence="1">Uncharacterized protein</fullName>
    </submittedName>
</protein>
<name>A0A9W6BHS9_9CHLO</name>